<name>A0A6S6XN85_9PROT</name>
<dbReference type="EMBL" id="LR778301">
    <property type="protein sequence ID" value="CAB1367381.1"/>
    <property type="molecule type" value="Genomic_DNA"/>
</dbReference>
<reference evidence="1 2" key="1">
    <citation type="submission" date="2020-03" db="EMBL/GenBank/DDBJ databases">
        <authorList>
            <consortium name="Genoscope - CEA"/>
            <person name="William W."/>
        </authorList>
    </citation>
    <scope>NUCLEOTIDE SEQUENCE [LARGE SCALE GENOMIC DNA]</scope>
    <source>
        <strain evidence="2">DSM 16959</strain>
    </source>
</reference>
<dbReference type="KEGG" id="doe:DENOEST_0209"/>
<organism evidence="1 2">
    <name type="scientific">Denitratisoma oestradiolicum</name>
    <dbReference type="NCBI Taxonomy" id="311182"/>
    <lineage>
        <taxon>Bacteria</taxon>
        <taxon>Pseudomonadati</taxon>
        <taxon>Pseudomonadota</taxon>
        <taxon>Betaproteobacteria</taxon>
        <taxon>Nitrosomonadales</taxon>
        <taxon>Sterolibacteriaceae</taxon>
        <taxon>Denitratisoma</taxon>
    </lineage>
</organism>
<dbReference type="AlphaFoldDB" id="A0A6S6XN85"/>
<evidence type="ECO:0000313" key="1">
    <source>
        <dbReference type="EMBL" id="CAB1367381.1"/>
    </source>
</evidence>
<gene>
    <name evidence="1" type="ORF">DENOEST_0209</name>
</gene>
<protein>
    <submittedName>
        <fullName evidence="1">Uncharacterized protein</fullName>
    </submittedName>
</protein>
<keyword evidence="2" id="KW-1185">Reference proteome</keyword>
<evidence type="ECO:0000313" key="2">
    <source>
        <dbReference type="Proteomes" id="UP000515733"/>
    </source>
</evidence>
<proteinExistence type="predicted"/>
<dbReference type="Proteomes" id="UP000515733">
    <property type="component" value="Chromosome"/>
</dbReference>
<accession>A0A6S6XN85</accession>
<sequence>MGATRKLVPILEELSAMIANKFTVRHGVFVMLCVAATTVWAVQGLESRSQTKVNNAMAKAWQKGGTSQNDPALQKQVVNIGSKRGGTCNVNVGTAKAGEKAPKEIVVTTKEVINVCK</sequence>